<dbReference type="GO" id="GO:0016020">
    <property type="term" value="C:membrane"/>
    <property type="evidence" value="ECO:0007669"/>
    <property type="project" value="InterPro"/>
</dbReference>
<dbReference type="EMBL" id="BMYM01000003">
    <property type="protein sequence ID" value="GHD37876.1"/>
    <property type="molecule type" value="Genomic_DNA"/>
</dbReference>
<organism evidence="2 3">
    <name type="scientific">Parahalioglobus pacificus</name>
    <dbReference type="NCBI Taxonomy" id="930806"/>
    <lineage>
        <taxon>Bacteria</taxon>
        <taxon>Pseudomonadati</taxon>
        <taxon>Pseudomonadota</taxon>
        <taxon>Gammaproteobacteria</taxon>
        <taxon>Cellvibrionales</taxon>
        <taxon>Halieaceae</taxon>
        <taxon>Parahalioglobus</taxon>
    </lineage>
</organism>
<dbReference type="PANTHER" id="PTHR35335:SF1">
    <property type="entry name" value="UPF0716 PROTEIN FXSA"/>
    <property type="match status" value="1"/>
</dbReference>
<evidence type="ECO:0000313" key="3">
    <source>
        <dbReference type="Proteomes" id="UP000644693"/>
    </source>
</evidence>
<dbReference type="RefSeq" id="WP_189478396.1">
    <property type="nucleotide sequence ID" value="NZ_BMYM01000003.1"/>
</dbReference>
<evidence type="ECO:0000256" key="1">
    <source>
        <dbReference type="SAM" id="Phobius"/>
    </source>
</evidence>
<dbReference type="Proteomes" id="UP000644693">
    <property type="component" value="Unassembled WGS sequence"/>
</dbReference>
<dbReference type="InterPro" id="IPR007313">
    <property type="entry name" value="FxsA"/>
</dbReference>
<dbReference type="Pfam" id="PF04186">
    <property type="entry name" value="FxsA"/>
    <property type="match status" value="1"/>
</dbReference>
<feature type="transmembrane region" description="Helical" evidence="1">
    <location>
        <begin position="74"/>
        <end position="97"/>
    </location>
</feature>
<gene>
    <name evidence="2" type="ORF">GCM10007053_27470</name>
</gene>
<dbReference type="AlphaFoldDB" id="A0A918XLZ4"/>
<evidence type="ECO:0000313" key="2">
    <source>
        <dbReference type="EMBL" id="GHD37876.1"/>
    </source>
</evidence>
<keyword evidence="1" id="KW-0472">Membrane</keyword>
<feature type="transmembrane region" description="Helical" evidence="1">
    <location>
        <begin position="25"/>
        <end position="45"/>
    </location>
</feature>
<accession>A0A918XLZ4</accession>
<comment type="caution">
    <text evidence="2">The sequence shown here is derived from an EMBL/GenBank/DDBJ whole genome shotgun (WGS) entry which is preliminary data.</text>
</comment>
<keyword evidence="1" id="KW-1133">Transmembrane helix</keyword>
<dbReference type="NCBIfam" id="NF008528">
    <property type="entry name" value="PRK11463.1-2"/>
    <property type="match status" value="1"/>
</dbReference>
<dbReference type="PANTHER" id="PTHR35335">
    <property type="entry name" value="UPF0716 PROTEIN FXSA"/>
    <property type="match status" value="1"/>
</dbReference>
<keyword evidence="3" id="KW-1185">Reference proteome</keyword>
<keyword evidence="1" id="KW-0812">Transmembrane</keyword>
<proteinExistence type="predicted"/>
<sequence>MKLFLMLLPWLELFTLIQLGIETSALTALAYVMVTIVVGVMVLRWQGMELFNRLRETQQGAVLGPRLLKDDMSVVLAGLLLIVPGMISDIAAVIVLIGPLRRRLARMVFGPEPEIYAPERDNQAQTTIDGDFKRVDEAEKKF</sequence>
<reference evidence="2" key="2">
    <citation type="submission" date="2020-09" db="EMBL/GenBank/DDBJ databases">
        <authorList>
            <person name="Sun Q."/>
            <person name="Kim S."/>
        </authorList>
    </citation>
    <scope>NUCLEOTIDE SEQUENCE</scope>
    <source>
        <strain evidence="2">KCTC 23430</strain>
    </source>
</reference>
<name>A0A918XLZ4_9GAMM</name>
<protein>
    <submittedName>
        <fullName evidence="2">Protein FxsA</fullName>
    </submittedName>
</protein>
<reference evidence="2" key="1">
    <citation type="journal article" date="2014" name="Int. J. Syst. Evol. Microbiol.">
        <title>Complete genome sequence of Corynebacterium casei LMG S-19264T (=DSM 44701T), isolated from a smear-ripened cheese.</title>
        <authorList>
            <consortium name="US DOE Joint Genome Institute (JGI-PGF)"/>
            <person name="Walter F."/>
            <person name="Albersmeier A."/>
            <person name="Kalinowski J."/>
            <person name="Ruckert C."/>
        </authorList>
    </citation>
    <scope>NUCLEOTIDE SEQUENCE</scope>
    <source>
        <strain evidence="2">KCTC 23430</strain>
    </source>
</reference>